<protein>
    <submittedName>
        <fullName evidence="2">Uncharacterized protein</fullName>
    </submittedName>
</protein>
<name>A0A1I7WE85_HETBA</name>
<sequence>MVQEGIKQICNRNYHSDVESIYLNFSEKNILLNKRTTNSTIFFVLKYIINIHTRITVCVNYYNWQLSCSITIFQYKYKLTALILHNKYSYEKMRHIYTYLNNRKNLSPRTLSPRINGTLALRITSNKLHRGHTNSVSASNCGSSLYNFLSSIQS</sequence>
<dbReference type="WBParaSite" id="Hba_03255">
    <property type="protein sequence ID" value="Hba_03255"/>
    <property type="gene ID" value="Hba_03255"/>
</dbReference>
<evidence type="ECO:0000313" key="1">
    <source>
        <dbReference type="Proteomes" id="UP000095283"/>
    </source>
</evidence>
<dbReference type="AlphaFoldDB" id="A0A1I7WE85"/>
<accession>A0A1I7WE85</accession>
<evidence type="ECO:0000313" key="2">
    <source>
        <dbReference type="WBParaSite" id="Hba_03255"/>
    </source>
</evidence>
<organism evidence="1 2">
    <name type="scientific">Heterorhabditis bacteriophora</name>
    <name type="common">Entomopathogenic nematode worm</name>
    <dbReference type="NCBI Taxonomy" id="37862"/>
    <lineage>
        <taxon>Eukaryota</taxon>
        <taxon>Metazoa</taxon>
        <taxon>Ecdysozoa</taxon>
        <taxon>Nematoda</taxon>
        <taxon>Chromadorea</taxon>
        <taxon>Rhabditida</taxon>
        <taxon>Rhabditina</taxon>
        <taxon>Rhabditomorpha</taxon>
        <taxon>Strongyloidea</taxon>
        <taxon>Heterorhabditidae</taxon>
        <taxon>Heterorhabditis</taxon>
    </lineage>
</organism>
<reference evidence="2" key="1">
    <citation type="submission" date="2016-11" db="UniProtKB">
        <authorList>
            <consortium name="WormBaseParasite"/>
        </authorList>
    </citation>
    <scope>IDENTIFICATION</scope>
</reference>
<keyword evidence="1" id="KW-1185">Reference proteome</keyword>
<dbReference type="Proteomes" id="UP000095283">
    <property type="component" value="Unplaced"/>
</dbReference>
<proteinExistence type="predicted"/>